<dbReference type="HOGENOM" id="CLU_1900234_0_0_1"/>
<proteinExistence type="predicted"/>
<dbReference type="AlphaFoldDB" id="M4BB96"/>
<protein>
    <submittedName>
        <fullName evidence="2">Uncharacterized protein</fullName>
    </submittedName>
</protein>
<feature type="compositionally biased region" description="Low complexity" evidence="1">
    <location>
        <begin position="81"/>
        <end position="90"/>
    </location>
</feature>
<dbReference type="EnsemblProtists" id="HpaT803558">
    <property type="protein sequence ID" value="HpaP803558"/>
    <property type="gene ID" value="HpaG803558"/>
</dbReference>
<feature type="region of interest" description="Disordered" evidence="1">
    <location>
        <begin position="68"/>
        <end position="124"/>
    </location>
</feature>
<evidence type="ECO:0000313" key="3">
    <source>
        <dbReference type="Proteomes" id="UP000011713"/>
    </source>
</evidence>
<accession>M4BB96</accession>
<evidence type="ECO:0000313" key="2">
    <source>
        <dbReference type="EnsemblProtists" id="HpaP803558"/>
    </source>
</evidence>
<sequence length="134" mass="15051">MEGTSILASRKLKPALVWAQVDDHDMRNLANVFVQVYSNRAGAVGGERNHKTNNRVRTKQRVRLGIGKCEKQPRPVRRGRAAPATASQAGAGRGGRRRYRARRVPNGQRRGRHPGSVPGRRFCRDHYGGRYDLI</sequence>
<dbReference type="EMBL" id="JH598095">
    <property type="status" value="NOT_ANNOTATED_CDS"/>
    <property type="molecule type" value="Genomic_DNA"/>
</dbReference>
<evidence type="ECO:0000256" key="1">
    <source>
        <dbReference type="SAM" id="MobiDB-lite"/>
    </source>
</evidence>
<organism evidence="2 3">
    <name type="scientific">Hyaloperonospora arabidopsidis (strain Emoy2)</name>
    <name type="common">Downy mildew agent</name>
    <name type="synonym">Peronospora arabidopsidis</name>
    <dbReference type="NCBI Taxonomy" id="559515"/>
    <lineage>
        <taxon>Eukaryota</taxon>
        <taxon>Sar</taxon>
        <taxon>Stramenopiles</taxon>
        <taxon>Oomycota</taxon>
        <taxon>Peronosporomycetes</taxon>
        <taxon>Peronosporales</taxon>
        <taxon>Peronosporaceae</taxon>
        <taxon>Hyaloperonospora</taxon>
    </lineage>
</organism>
<reference evidence="3" key="1">
    <citation type="journal article" date="2010" name="Science">
        <title>Signatures of adaptation to obligate biotrophy in the Hyaloperonospora arabidopsidis genome.</title>
        <authorList>
            <person name="Baxter L."/>
            <person name="Tripathy S."/>
            <person name="Ishaque N."/>
            <person name="Boot N."/>
            <person name="Cabral A."/>
            <person name="Kemen E."/>
            <person name="Thines M."/>
            <person name="Ah-Fong A."/>
            <person name="Anderson R."/>
            <person name="Badejoko W."/>
            <person name="Bittner-Eddy P."/>
            <person name="Boore J.L."/>
            <person name="Chibucos M.C."/>
            <person name="Coates M."/>
            <person name="Dehal P."/>
            <person name="Delehaunty K."/>
            <person name="Dong S."/>
            <person name="Downton P."/>
            <person name="Dumas B."/>
            <person name="Fabro G."/>
            <person name="Fronick C."/>
            <person name="Fuerstenberg S.I."/>
            <person name="Fulton L."/>
            <person name="Gaulin E."/>
            <person name="Govers F."/>
            <person name="Hughes L."/>
            <person name="Humphray S."/>
            <person name="Jiang R.H."/>
            <person name="Judelson H."/>
            <person name="Kamoun S."/>
            <person name="Kyung K."/>
            <person name="Meijer H."/>
            <person name="Minx P."/>
            <person name="Morris P."/>
            <person name="Nelson J."/>
            <person name="Phuntumart V."/>
            <person name="Qutob D."/>
            <person name="Rehmany A."/>
            <person name="Rougon-Cardoso A."/>
            <person name="Ryden P."/>
            <person name="Torto-Alalibo T."/>
            <person name="Studholme D."/>
            <person name="Wang Y."/>
            <person name="Win J."/>
            <person name="Wood J."/>
            <person name="Clifton S.W."/>
            <person name="Rogers J."/>
            <person name="Van den Ackerveken G."/>
            <person name="Jones J.D."/>
            <person name="McDowell J.M."/>
            <person name="Beynon J."/>
            <person name="Tyler B.M."/>
        </authorList>
    </citation>
    <scope>NUCLEOTIDE SEQUENCE [LARGE SCALE GENOMIC DNA]</scope>
    <source>
        <strain evidence="3">Emoy2</strain>
    </source>
</reference>
<feature type="compositionally biased region" description="Basic residues" evidence="1">
    <location>
        <begin position="94"/>
        <end position="113"/>
    </location>
</feature>
<dbReference type="InParanoid" id="M4BB96"/>
<keyword evidence="3" id="KW-1185">Reference proteome</keyword>
<dbReference type="VEuPathDB" id="FungiDB:HpaG803558"/>
<reference evidence="2" key="2">
    <citation type="submission" date="2015-06" db="UniProtKB">
        <authorList>
            <consortium name="EnsemblProtists"/>
        </authorList>
    </citation>
    <scope>IDENTIFICATION</scope>
    <source>
        <strain evidence="2">Emoy2</strain>
    </source>
</reference>
<dbReference type="Proteomes" id="UP000011713">
    <property type="component" value="Unassembled WGS sequence"/>
</dbReference>
<name>M4BB96_HYAAE</name>